<gene>
    <name evidence="3" type="ORF">PVL29_011895</name>
</gene>
<dbReference type="Gene3D" id="1.25.40.10">
    <property type="entry name" value="Tetratricopeptide repeat domain"/>
    <property type="match status" value="5"/>
</dbReference>
<evidence type="ECO:0000256" key="1">
    <source>
        <dbReference type="ARBA" id="ARBA00022737"/>
    </source>
</evidence>
<dbReference type="InterPro" id="IPR046960">
    <property type="entry name" value="PPR_At4g14850-like_plant"/>
</dbReference>
<dbReference type="EMBL" id="JARBHA010000009">
    <property type="protein sequence ID" value="KAJ9692977.1"/>
    <property type="molecule type" value="Genomic_DNA"/>
</dbReference>
<dbReference type="Pfam" id="PF20431">
    <property type="entry name" value="E_motif"/>
    <property type="match status" value="1"/>
</dbReference>
<organism evidence="3 4">
    <name type="scientific">Vitis rotundifolia</name>
    <name type="common">Muscadine grape</name>
    <dbReference type="NCBI Taxonomy" id="103349"/>
    <lineage>
        <taxon>Eukaryota</taxon>
        <taxon>Viridiplantae</taxon>
        <taxon>Streptophyta</taxon>
        <taxon>Embryophyta</taxon>
        <taxon>Tracheophyta</taxon>
        <taxon>Spermatophyta</taxon>
        <taxon>Magnoliopsida</taxon>
        <taxon>eudicotyledons</taxon>
        <taxon>Gunneridae</taxon>
        <taxon>Pentapetalae</taxon>
        <taxon>rosids</taxon>
        <taxon>Vitales</taxon>
        <taxon>Vitaceae</taxon>
        <taxon>Viteae</taxon>
        <taxon>Vitis</taxon>
    </lineage>
</organism>
<feature type="repeat" description="PPR" evidence="2">
    <location>
        <begin position="329"/>
        <end position="363"/>
    </location>
</feature>
<evidence type="ECO:0000256" key="2">
    <source>
        <dbReference type="PROSITE-ProRule" id="PRU00708"/>
    </source>
</evidence>
<dbReference type="PROSITE" id="PS51375">
    <property type="entry name" value="PPR"/>
    <property type="match status" value="5"/>
</dbReference>
<dbReference type="Proteomes" id="UP001168098">
    <property type="component" value="Unassembled WGS sequence"/>
</dbReference>
<evidence type="ECO:0000313" key="3">
    <source>
        <dbReference type="EMBL" id="KAJ9692977.1"/>
    </source>
</evidence>
<reference evidence="3 4" key="1">
    <citation type="journal article" date="2023" name="BMC Biotechnol.">
        <title>Vitis rotundifolia cv Carlos genome sequencing.</title>
        <authorList>
            <person name="Huff M."/>
            <person name="Hulse-Kemp A."/>
            <person name="Scheffler B."/>
            <person name="Youngblood R."/>
            <person name="Simpson S."/>
            <person name="Babiker E."/>
            <person name="Staton M."/>
        </authorList>
    </citation>
    <scope>NUCLEOTIDE SEQUENCE [LARGE SCALE GENOMIC DNA]</scope>
    <source>
        <tissue evidence="3">Leaf</tissue>
    </source>
</reference>
<proteinExistence type="predicted"/>
<dbReference type="Pfam" id="PF13041">
    <property type="entry name" value="PPR_2"/>
    <property type="match status" value="3"/>
</dbReference>
<dbReference type="Pfam" id="PF01535">
    <property type="entry name" value="PPR"/>
    <property type="match status" value="3"/>
</dbReference>
<dbReference type="NCBIfam" id="TIGR00756">
    <property type="entry name" value="PPR"/>
    <property type="match status" value="4"/>
</dbReference>
<sequence>MHIVMRKGLTSNADPTLSKVKEMVVRGAYDQTLVFYKQHLHPSTPSALHGIIPIFPSLIKATSLAPSLDFGLQLHCLVLKMGSHSHSIISNSLLSMYAKFSQVEAALLVFNTMTHRDTITWSSLVNCFAQNGYCKEASEMLKEMYTAGFLPKPQLIASIISICGRSGELRLGRQIHALVTADQRTKELELELEQGSVFLSTALLDMYLRCGDCLMAFRVFDRIKLKNHVSWTAMVSGCCANGNYDMALHCFRAMLVEGIRPNRVTLLALLPACANLGGARHAKELHGNAFRHGFESDFHFSAALVHFYGECGEALRSAKLIFERMTHKDVVMWSTIIRSYSAGGNYSEAIRLFREMQLEGIAPNSVTLLPIISACTNLSSHNQGRGVHGYAFKSGLSSQVVIGNSLINMYSKCGCLMASHQIFKEMPRRDSVSWSTLISAHGLHGQGEKALQLFREMQERGADVDAITFLAVLSACNHTGLVKEGQELFNDAMKDNKISLTMEHYACYIDLLGRSGKLQDACDMINTMPMKPSTRIWSSFVSACKVHGRLQFAEMLAHQLVKLEPGNAANYTLLSMVYAESSNWMGVEEVRKVMRDRGLRKNYGFSQIELENKS</sequence>
<evidence type="ECO:0008006" key="5">
    <source>
        <dbReference type="Google" id="ProtNLM"/>
    </source>
</evidence>
<dbReference type="AlphaFoldDB" id="A0AA39DSW1"/>
<evidence type="ECO:0000313" key="4">
    <source>
        <dbReference type="Proteomes" id="UP001168098"/>
    </source>
</evidence>
<feature type="repeat" description="PPR" evidence="2">
    <location>
        <begin position="465"/>
        <end position="500"/>
    </location>
</feature>
<dbReference type="FunFam" id="1.25.40.10:FF:001566">
    <property type="entry name" value="Tetratricopeptide repeat (TPR)-like superfamily protein"/>
    <property type="match status" value="1"/>
</dbReference>
<feature type="repeat" description="PPR" evidence="2">
    <location>
        <begin position="227"/>
        <end position="261"/>
    </location>
</feature>
<dbReference type="FunFam" id="1.25.40.10:FF:000243">
    <property type="entry name" value="Pentatricopeptide repeat-containing protein chloroplastic"/>
    <property type="match status" value="1"/>
</dbReference>
<dbReference type="InterPro" id="IPR002885">
    <property type="entry name" value="PPR_rpt"/>
</dbReference>
<accession>A0AA39DSW1</accession>
<dbReference type="FunFam" id="1.25.40.10:FF:000880">
    <property type="entry name" value="Pentatricopeptide (PPR) repeat-containing protein-like"/>
    <property type="match status" value="1"/>
</dbReference>
<dbReference type="PANTHER" id="PTHR47926:SF347">
    <property type="entry name" value="PENTATRICOPEPTIDE REPEAT-CONTAINING PROTEIN"/>
    <property type="match status" value="1"/>
</dbReference>
<comment type="caution">
    <text evidence="3">The sequence shown here is derived from an EMBL/GenBank/DDBJ whole genome shotgun (WGS) entry which is preliminary data.</text>
</comment>
<feature type="repeat" description="PPR" evidence="2">
    <location>
        <begin position="430"/>
        <end position="464"/>
    </location>
</feature>
<dbReference type="GO" id="GO:0003723">
    <property type="term" value="F:RNA binding"/>
    <property type="evidence" value="ECO:0007669"/>
    <property type="project" value="InterPro"/>
</dbReference>
<dbReference type="InterPro" id="IPR011990">
    <property type="entry name" value="TPR-like_helical_dom_sf"/>
</dbReference>
<dbReference type="InterPro" id="IPR046848">
    <property type="entry name" value="E_motif"/>
</dbReference>
<dbReference type="PANTHER" id="PTHR47926">
    <property type="entry name" value="PENTATRICOPEPTIDE REPEAT-CONTAINING PROTEIN"/>
    <property type="match status" value="1"/>
</dbReference>
<name>A0AA39DSW1_VITRO</name>
<protein>
    <recommendedName>
        <fullName evidence="5">Pentatricopeptide repeat-containing protein</fullName>
    </recommendedName>
</protein>
<feature type="repeat" description="PPR" evidence="2">
    <location>
        <begin position="117"/>
        <end position="151"/>
    </location>
</feature>
<keyword evidence="1" id="KW-0677">Repeat</keyword>
<dbReference type="FunFam" id="1.25.40.10:FF:003667">
    <property type="entry name" value="Uncharacterized protein"/>
    <property type="match status" value="1"/>
</dbReference>
<dbReference type="GO" id="GO:0009451">
    <property type="term" value="P:RNA modification"/>
    <property type="evidence" value="ECO:0007669"/>
    <property type="project" value="InterPro"/>
</dbReference>
<keyword evidence="4" id="KW-1185">Reference proteome</keyword>